<dbReference type="Proteomes" id="UP000225706">
    <property type="component" value="Unassembled WGS sequence"/>
</dbReference>
<dbReference type="EMBL" id="LSMT01000312">
    <property type="protein sequence ID" value="PFX20560.1"/>
    <property type="molecule type" value="Genomic_DNA"/>
</dbReference>
<keyword evidence="1" id="KW-0393">Immunoglobulin domain</keyword>
<reference evidence="4" key="1">
    <citation type="journal article" date="2017" name="bioRxiv">
        <title>Comparative analysis of the genomes of Stylophora pistillata and Acropora digitifera provides evidence for extensive differences between species of corals.</title>
        <authorList>
            <person name="Voolstra C.R."/>
            <person name="Li Y."/>
            <person name="Liew Y.J."/>
            <person name="Baumgarten S."/>
            <person name="Zoccola D."/>
            <person name="Flot J.-F."/>
            <person name="Tambutte S."/>
            <person name="Allemand D."/>
            <person name="Aranda M."/>
        </authorList>
    </citation>
    <scope>NUCLEOTIDE SEQUENCE [LARGE SCALE GENOMIC DNA]</scope>
</reference>
<dbReference type="InterPro" id="IPR013783">
    <property type="entry name" value="Ig-like_fold"/>
</dbReference>
<dbReference type="PANTHER" id="PTHR10075:SF14">
    <property type="entry name" value="CELL ADHESION MOLECULE DSCAM2-RELATED"/>
    <property type="match status" value="1"/>
</dbReference>
<evidence type="ECO:0000256" key="1">
    <source>
        <dbReference type="ARBA" id="ARBA00023319"/>
    </source>
</evidence>
<dbReference type="Gene3D" id="2.60.40.10">
    <property type="entry name" value="Immunoglobulins"/>
    <property type="match status" value="2"/>
</dbReference>
<name>A0A2B4RVH5_STYPI</name>
<dbReference type="AlphaFoldDB" id="A0A2B4RVH5"/>
<keyword evidence="4" id="KW-1185">Reference proteome</keyword>
<proteinExistence type="predicted"/>
<dbReference type="InterPro" id="IPR003598">
    <property type="entry name" value="Ig_sub2"/>
</dbReference>
<accession>A0A2B4RVH5</accession>
<evidence type="ECO:0000313" key="4">
    <source>
        <dbReference type="Proteomes" id="UP000225706"/>
    </source>
</evidence>
<gene>
    <name evidence="3" type="primary">Nrg</name>
    <name evidence="3" type="ORF">AWC38_SpisGene14985</name>
</gene>
<organism evidence="3 4">
    <name type="scientific">Stylophora pistillata</name>
    <name type="common">Smooth cauliflower coral</name>
    <dbReference type="NCBI Taxonomy" id="50429"/>
    <lineage>
        <taxon>Eukaryota</taxon>
        <taxon>Metazoa</taxon>
        <taxon>Cnidaria</taxon>
        <taxon>Anthozoa</taxon>
        <taxon>Hexacorallia</taxon>
        <taxon>Scleractinia</taxon>
        <taxon>Astrocoeniina</taxon>
        <taxon>Pocilloporidae</taxon>
        <taxon>Stylophora</taxon>
    </lineage>
</organism>
<dbReference type="SMART" id="SM00409">
    <property type="entry name" value="IG"/>
    <property type="match status" value="2"/>
</dbReference>
<dbReference type="STRING" id="50429.A0A2B4RVH5"/>
<dbReference type="SMART" id="SM00408">
    <property type="entry name" value="IGc2"/>
    <property type="match status" value="2"/>
</dbReference>
<evidence type="ECO:0000313" key="3">
    <source>
        <dbReference type="EMBL" id="PFX20560.1"/>
    </source>
</evidence>
<dbReference type="InterPro" id="IPR036179">
    <property type="entry name" value="Ig-like_dom_sf"/>
</dbReference>
<dbReference type="InterPro" id="IPR003599">
    <property type="entry name" value="Ig_sub"/>
</dbReference>
<dbReference type="Pfam" id="PF13927">
    <property type="entry name" value="Ig_3"/>
    <property type="match status" value="1"/>
</dbReference>
<dbReference type="SUPFAM" id="SSF48726">
    <property type="entry name" value="Immunoglobulin"/>
    <property type="match status" value="3"/>
</dbReference>
<evidence type="ECO:0000259" key="2">
    <source>
        <dbReference type="PROSITE" id="PS50835"/>
    </source>
</evidence>
<sequence length="261" mass="29359">MITLDGKRLIINNATYADSGEYTCKVKVDGFGTSPSETVLFWVGTKPKIVRHKAGYLLRAPRGQKLKFPCRATGIPPPKIAWYYMGEKYGLDILEAKNDSDFRVYGDGSLEMLHFRADMTFEFVCMARNVIGEDHINVDLSTPVKISVDEEVRAIDGRNLIVPCKVLGSPKTDAIWMDKKRIYVGNGGRISSRKNGNLEVDGVLLGDRGRYYCTSARDDPSQDRLGGVWLNVYGMYVRCSAPLMKRNVYDETSYSIYTTLH</sequence>
<feature type="domain" description="Ig-like" evidence="2">
    <location>
        <begin position="143"/>
        <end position="214"/>
    </location>
</feature>
<protein>
    <submittedName>
        <fullName evidence="3">Neuroglian</fullName>
    </submittedName>
</protein>
<dbReference type="PROSITE" id="PS50835">
    <property type="entry name" value="IG_LIKE"/>
    <property type="match status" value="2"/>
</dbReference>
<comment type="caution">
    <text evidence="3">The sequence shown here is derived from an EMBL/GenBank/DDBJ whole genome shotgun (WGS) entry which is preliminary data.</text>
</comment>
<dbReference type="PANTHER" id="PTHR10075">
    <property type="entry name" value="BASIGIN RELATED"/>
    <property type="match status" value="1"/>
</dbReference>
<feature type="domain" description="Ig-like" evidence="2">
    <location>
        <begin position="47"/>
        <end position="141"/>
    </location>
</feature>
<dbReference type="CDD" id="cd00096">
    <property type="entry name" value="Ig"/>
    <property type="match status" value="1"/>
</dbReference>
<dbReference type="InterPro" id="IPR007110">
    <property type="entry name" value="Ig-like_dom"/>
</dbReference>
<dbReference type="OrthoDB" id="10056271at2759"/>